<dbReference type="EMBL" id="LHZR01000109">
    <property type="protein sequence ID" value="KXV47487.1"/>
    <property type="molecule type" value="Genomic_DNA"/>
</dbReference>
<feature type="chain" id="PRO_5007555759" evidence="2">
    <location>
        <begin position="22"/>
        <end position="281"/>
    </location>
</feature>
<keyword evidence="1" id="KW-0802">TPR repeat</keyword>
<evidence type="ECO:0000313" key="3">
    <source>
        <dbReference type="EMBL" id="KXV47487.1"/>
    </source>
</evidence>
<feature type="repeat" description="TPR" evidence="1">
    <location>
        <begin position="148"/>
        <end position="181"/>
    </location>
</feature>
<dbReference type="SUPFAM" id="SSF48452">
    <property type="entry name" value="TPR-like"/>
    <property type="match status" value="1"/>
</dbReference>
<organism evidence="3 4">
    <name type="scientific">Gluconobacter albidus</name>
    <dbReference type="NCBI Taxonomy" id="318683"/>
    <lineage>
        <taxon>Bacteria</taxon>
        <taxon>Pseudomonadati</taxon>
        <taxon>Pseudomonadota</taxon>
        <taxon>Alphaproteobacteria</taxon>
        <taxon>Acetobacterales</taxon>
        <taxon>Acetobacteraceae</taxon>
        <taxon>Gluconobacter</taxon>
    </lineage>
</organism>
<dbReference type="Gene3D" id="1.25.40.10">
    <property type="entry name" value="Tetratricopeptide repeat domain"/>
    <property type="match status" value="1"/>
</dbReference>
<sequence>MRVSFPSRAVVLAFTLTVPLAGCVSNASHNAQDVARERQAARNPETMMKVGDSARARGDWTTAAAFYGRAVALRPGQPDYVGPYAEALMHQGRTNEAIEAIHGAEANATSAERVRLALLLAQLLNTAQRSQEAIGVLLPVIQQNPNSAPLRVALGISYEISGDAQGARQSYRDALRIDPTNIAAANDLALSEALGGQPQQARTELLTLRTQAVERGASAASLSTIDGNLAIVYALEGKLSDARQSARSAALSSEQIQQNMRFYTLLHAAQGVDAASSATGD</sequence>
<dbReference type="InterPro" id="IPR011990">
    <property type="entry name" value="TPR-like_helical_dom_sf"/>
</dbReference>
<evidence type="ECO:0000256" key="1">
    <source>
        <dbReference type="PROSITE-ProRule" id="PRU00339"/>
    </source>
</evidence>
<dbReference type="Proteomes" id="UP000075636">
    <property type="component" value="Unassembled WGS sequence"/>
</dbReference>
<reference evidence="3 4" key="1">
    <citation type="submission" date="2015-06" db="EMBL/GenBank/DDBJ databases">
        <title>Improved classification and identification of acetic acid bacteria using matrix-assisted laser desorption/ionization time-of-flight mass spectrometry; Gluconobacter nephelii and Gluconobacter uchimurae are later heterotypic synonyms of Gluconobacter japonicus and Gluconobacter oxydans, respectively.</title>
        <authorList>
            <person name="Li L."/>
            <person name="Cleenwerck I."/>
            <person name="De Vuyst L."/>
            <person name="Vandamme P."/>
        </authorList>
    </citation>
    <scope>NUCLEOTIDE SEQUENCE [LARGE SCALE GENOMIC DNA]</scope>
    <source>
        <strain evidence="3 4">LMG 1768</strain>
    </source>
</reference>
<dbReference type="OrthoDB" id="7225260at2"/>
<keyword evidence="2" id="KW-0732">Signal</keyword>
<name>A0A149TIE7_9PROT</name>
<dbReference type="PANTHER" id="PTHR12558:SF13">
    <property type="entry name" value="CELL DIVISION CYCLE PROTEIN 27 HOMOLOG"/>
    <property type="match status" value="1"/>
</dbReference>
<proteinExistence type="predicted"/>
<dbReference type="PANTHER" id="PTHR12558">
    <property type="entry name" value="CELL DIVISION CYCLE 16,23,27"/>
    <property type="match status" value="1"/>
</dbReference>
<feature type="signal peptide" evidence="2">
    <location>
        <begin position="1"/>
        <end position="21"/>
    </location>
</feature>
<dbReference type="InterPro" id="IPR019734">
    <property type="entry name" value="TPR_rpt"/>
</dbReference>
<protein>
    <submittedName>
        <fullName evidence="3">Uncharacterized protein</fullName>
    </submittedName>
</protein>
<dbReference type="AlphaFoldDB" id="A0A149TIE7"/>
<dbReference type="PROSITE" id="PS50005">
    <property type="entry name" value="TPR"/>
    <property type="match status" value="1"/>
</dbReference>
<gene>
    <name evidence="3" type="ORF">AD945_10710</name>
</gene>
<evidence type="ECO:0000256" key="2">
    <source>
        <dbReference type="SAM" id="SignalP"/>
    </source>
</evidence>
<evidence type="ECO:0000313" key="4">
    <source>
        <dbReference type="Proteomes" id="UP000075636"/>
    </source>
</evidence>
<dbReference type="SMART" id="SM00028">
    <property type="entry name" value="TPR"/>
    <property type="match status" value="2"/>
</dbReference>
<dbReference type="PATRIC" id="fig|318683.6.peg.1442"/>
<dbReference type="Pfam" id="PF13432">
    <property type="entry name" value="TPR_16"/>
    <property type="match status" value="1"/>
</dbReference>
<accession>A0A149TIE7</accession>
<dbReference type="Pfam" id="PF14559">
    <property type="entry name" value="TPR_19"/>
    <property type="match status" value="1"/>
</dbReference>
<comment type="caution">
    <text evidence="3">The sequence shown here is derived from an EMBL/GenBank/DDBJ whole genome shotgun (WGS) entry which is preliminary data.</text>
</comment>
<dbReference type="RefSeq" id="WP_062108704.1">
    <property type="nucleotide sequence ID" value="NZ_LHZR01000109.1"/>
</dbReference>
<dbReference type="STRING" id="318683.A0U94_10205"/>